<comment type="caution">
    <text evidence="1">The sequence shown here is derived from an EMBL/GenBank/DDBJ whole genome shotgun (WGS) entry which is preliminary data.</text>
</comment>
<accession>A0A8T2YGS5</accession>
<dbReference type="AlphaFoldDB" id="A0A8T2YGS5"/>
<gene>
    <name evidence="1" type="ORF">H0E87_011783</name>
</gene>
<dbReference type="Proteomes" id="UP000807159">
    <property type="component" value="Chromosome 6"/>
</dbReference>
<proteinExistence type="predicted"/>
<name>A0A8T2YGS5_POPDE</name>
<organism evidence="1 2">
    <name type="scientific">Populus deltoides</name>
    <name type="common">Eastern poplar</name>
    <name type="synonym">Eastern cottonwood</name>
    <dbReference type="NCBI Taxonomy" id="3696"/>
    <lineage>
        <taxon>Eukaryota</taxon>
        <taxon>Viridiplantae</taxon>
        <taxon>Streptophyta</taxon>
        <taxon>Embryophyta</taxon>
        <taxon>Tracheophyta</taxon>
        <taxon>Spermatophyta</taxon>
        <taxon>Magnoliopsida</taxon>
        <taxon>eudicotyledons</taxon>
        <taxon>Gunneridae</taxon>
        <taxon>Pentapetalae</taxon>
        <taxon>rosids</taxon>
        <taxon>fabids</taxon>
        <taxon>Malpighiales</taxon>
        <taxon>Salicaceae</taxon>
        <taxon>Saliceae</taxon>
        <taxon>Populus</taxon>
    </lineage>
</organism>
<keyword evidence="2" id="KW-1185">Reference proteome</keyword>
<evidence type="ECO:0000313" key="1">
    <source>
        <dbReference type="EMBL" id="KAH8504246.1"/>
    </source>
</evidence>
<reference evidence="1" key="1">
    <citation type="journal article" date="2021" name="J. Hered.">
        <title>Genome Assembly of Salicaceae Populus deltoides (Eastern Cottonwood) I-69 Based on Nanopore Sequencing and Hi-C Technologies.</title>
        <authorList>
            <person name="Bai S."/>
            <person name="Wu H."/>
            <person name="Zhang J."/>
            <person name="Pan Z."/>
            <person name="Zhao W."/>
            <person name="Li Z."/>
            <person name="Tong C."/>
        </authorList>
    </citation>
    <scope>NUCLEOTIDE SEQUENCE</scope>
    <source>
        <tissue evidence="1">Leaf</tissue>
    </source>
</reference>
<protein>
    <submittedName>
        <fullName evidence="1">Uncharacterized protein</fullName>
    </submittedName>
</protein>
<dbReference type="EMBL" id="JACEGQ020000006">
    <property type="protein sequence ID" value="KAH8504246.1"/>
    <property type="molecule type" value="Genomic_DNA"/>
</dbReference>
<sequence>MLQVHTNEDSYYDPLFDLEKMKHKALLSNSVEKRMPERTRSEVHMEFHCDLRRYESDFAKTYLQKKSFKATVISFAWCSYIYLVWQDTNRRNHESNCSSTSTMMKQIIQSVQFRILTFYILKEATANSNIADFCSR</sequence>
<evidence type="ECO:0000313" key="2">
    <source>
        <dbReference type="Proteomes" id="UP000807159"/>
    </source>
</evidence>